<evidence type="ECO:0000313" key="1">
    <source>
        <dbReference type="EMBL" id="CAK5079769.1"/>
    </source>
</evidence>
<dbReference type="Proteomes" id="UP001497535">
    <property type="component" value="Unassembled WGS sequence"/>
</dbReference>
<protein>
    <submittedName>
        <fullName evidence="1">Uncharacterized protein</fullName>
    </submittedName>
</protein>
<organism evidence="1 2">
    <name type="scientific">Meloidogyne enterolobii</name>
    <name type="common">Root-knot nematode worm</name>
    <name type="synonym">Meloidogyne mayaguensis</name>
    <dbReference type="NCBI Taxonomy" id="390850"/>
    <lineage>
        <taxon>Eukaryota</taxon>
        <taxon>Metazoa</taxon>
        <taxon>Ecdysozoa</taxon>
        <taxon>Nematoda</taxon>
        <taxon>Chromadorea</taxon>
        <taxon>Rhabditida</taxon>
        <taxon>Tylenchina</taxon>
        <taxon>Tylenchomorpha</taxon>
        <taxon>Tylenchoidea</taxon>
        <taxon>Meloidogynidae</taxon>
        <taxon>Meloidogyninae</taxon>
        <taxon>Meloidogyne</taxon>
    </lineage>
</organism>
<gene>
    <name evidence="1" type="ORF">MENTE1834_LOCUS26904</name>
</gene>
<evidence type="ECO:0000313" key="2">
    <source>
        <dbReference type="Proteomes" id="UP001497535"/>
    </source>
</evidence>
<name>A0ACB0ZMD9_MELEN</name>
<dbReference type="EMBL" id="CAVMJV010000039">
    <property type="protein sequence ID" value="CAK5079769.1"/>
    <property type="molecule type" value="Genomic_DNA"/>
</dbReference>
<comment type="caution">
    <text evidence="1">The sequence shown here is derived from an EMBL/GenBank/DDBJ whole genome shotgun (WGS) entry which is preliminary data.</text>
</comment>
<reference evidence="1" key="1">
    <citation type="submission" date="2023-11" db="EMBL/GenBank/DDBJ databases">
        <authorList>
            <person name="Poullet M."/>
        </authorList>
    </citation>
    <scope>NUCLEOTIDE SEQUENCE</scope>
    <source>
        <strain evidence="1">E1834</strain>
    </source>
</reference>
<sequence>MPATTLSSETINSTTTKSLAPVSITQSNASLATTENKGTPVVITLGDDIEVPGPTEMTTGKTPVVKAPIKGGTSNIPPTKATPAQTSGLTSAASPTSVPQQTTTTTQTQTNGNYWAKGTGFGSGTTQQQWSLSQHVAKRRQDENNVAALLHILIAFISPLSQRLQENQSTFSNKKEEEKQETTNSGDGIELVLPIFNEEITCSKEDEKTNRMKLKRRRGKDWIFRVLSFLKSLLNFFSDQLKQAKLQL</sequence>
<proteinExistence type="predicted"/>
<keyword evidence="2" id="KW-1185">Reference proteome</keyword>
<accession>A0ACB0ZMD9</accession>